<dbReference type="Proteomes" id="UP001595848">
    <property type="component" value="Unassembled WGS sequence"/>
</dbReference>
<dbReference type="InterPro" id="IPR001509">
    <property type="entry name" value="Epimerase_deHydtase"/>
</dbReference>
<reference evidence="3" key="1">
    <citation type="journal article" date="2019" name="Int. J. Syst. Evol. Microbiol.">
        <title>The Global Catalogue of Microorganisms (GCM) 10K type strain sequencing project: providing services to taxonomists for standard genome sequencing and annotation.</title>
        <authorList>
            <consortium name="The Broad Institute Genomics Platform"/>
            <consortium name="The Broad Institute Genome Sequencing Center for Infectious Disease"/>
            <person name="Wu L."/>
            <person name="Ma J."/>
        </authorList>
    </citation>
    <scope>NUCLEOTIDE SEQUENCE [LARGE SCALE GENOMIC DNA]</scope>
    <source>
        <strain evidence="3">LMG 24813</strain>
    </source>
</reference>
<evidence type="ECO:0000259" key="1">
    <source>
        <dbReference type="Pfam" id="PF01370"/>
    </source>
</evidence>
<feature type="domain" description="NAD-dependent epimerase/dehydratase" evidence="1">
    <location>
        <begin position="25"/>
        <end position="210"/>
    </location>
</feature>
<dbReference type="RefSeq" id="WP_246600470.1">
    <property type="nucleotide sequence ID" value="NZ_JAHTBN010000003.1"/>
</dbReference>
<evidence type="ECO:0000313" key="3">
    <source>
        <dbReference type="Proteomes" id="UP001595848"/>
    </source>
</evidence>
<evidence type="ECO:0000313" key="2">
    <source>
        <dbReference type="EMBL" id="MFC4200839.1"/>
    </source>
</evidence>
<dbReference type="SUPFAM" id="SSF51735">
    <property type="entry name" value="NAD(P)-binding Rossmann-fold domains"/>
    <property type="match status" value="1"/>
</dbReference>
<dbReference type="InterPro" id="IPR051783">
    <property type="entry name" value="NAD(P)-dependent_oxidoreduct"/>
</dbReference>
<dbReference type="InterPro" id="IPR036291">
    <property type="entry name" value="NAD(P)-bd_dom_sf"/>
</dbReference>
<dbReference type="EMBL" id="JBHSBV010000002">
    <property type="protein sequence ID" value="MFC4200839.1"/>
    <property type="molecule type" value="Genomic_DNA"/>
</dbReference>
<proteinExistence type="predicted"/>
<name>A0ABV8NV71_9BURK</name>
<gene>
    <name evidence="2" type="ORF">ACFOY1_07720</name>
</gene>
<comment type="caution">
    <text evidence="2">The sequence shown here is derived from an EMBL/GenBank/DDBJ whole genome shotgun (WGS) entry which is preliminary data.</text>
</comment>
<dbReference type="Pfam" id="PF01370">
    <property type="entry name" value="Epimerase"/>
    <property type="match status" value="1"/>
</dbReference>
<organism evidence="2 3">
    <name type="scientific">Candidimonas humi</name>
    <dbReference type="NCBI Taxonomy" id="683355"/>
    <lineage>
        <taxon>Bacteria</taxon>
        <taxon>Pseudomonadati</taxon>
        <taxon>Pseudomonadota</taxon>
        <taxon>Betaproteobacteria</taxon>
        <taxon>Burkholderiales</taxon>
        <taxon>Alcaligenaceae</taxon>
        <taxon>Candidimonas</taxon>
    </lineage>
</organism>
<protein>
    <submittedName>
        <fullName evidence="2">NAD-dependent epimerase/dehydratase family protein</fullName>
    </submittedName>
</protein>
<dbReference type="PANTHER" id="PTHR48079">
    <property type="entry name" value="PROTEIN YEEZ"/>
    <property type="match status" value="1"/>
</dbReference>
<dbReference type="PANTHER" id="PTHR48079:SF6">
    <property type="entry name" value="NAD(P)-BINDING DOMAIN-CONTAINING PROTEIN-RELATED"/>
    <property type="match status" value="1"/>
</dbReference>
<dbReference type="Gene3D" id="3.40.50.720">
    <property type="entry name" value="NAD(P)-binding Rossmann-like Domain"/>
    <property type="match status" value="1"/>
</dbReference>
<sequence>MASEQMTRRRVLLAGAGDLCLRAGRLLAQRGDEVWALRRRPPADDSAGLRWLAGDLTQKLHGLPPGITHVVYAPAPDLRDAQAYRAVFELGPRNLLAALDCAALQRLAFISSSVVYGDHGGAWVDEDTPACPAGFNGSILLEAEGWLRDRLACATSLRLAGLYGPGRLSLLRRIASGSARVPRGAGHWANRLHIEDAARAVVHVLDLPQARDCYIGTDDTPQLIEDLYDALAQMLGAPPPPAGPLPAGMGNKRLSNARLRASGFVPAWPDAIQGYQGLIETADW</sequence>
<accession>A0ABV8NV71</accession>
<keyword evidence="3" id="KW-1185">Reference proteome</keyword>